<dbReference type="OrthoDB" id="427480at2759"/>
<accession>A0A8B8GXC0</accession>
<sequence>MVAIEEDSLKDHLKILQVNVSTVVSELFSAMVRHRVKQDGTFINVILSMVVIEGLGRSLDPNIDIFTEVIPFIFTNTTLCHD</sequence>
<dbReference type="AlphaFoldDB" id="A0A7M7L3B1"/>
<dbReference type="GO" id="GO:0005739">
    <property type="term" value="C:mitochondrion"/>
    <property type="evidence" value="ECO:0007669"/>
    <property type="project" value="TreeGrafter"/>
</dbReference>
<evidence type="ECO:0000313" key="2">
    <source>
        <dbReference type="Proteomes" id="UP000005203"/>
    </source>
</evidence>
<organism evidence="1">
    <name type="scientific">Apis mellifera</name>
    <name type="common">Honeybee</name>
    <dbReference type="NCBI Taxonomy" id="7460"/>
    <lineage>
        <taxon>Eukaryota</taxon>
        <taxon>Metazoa</taxon>
        <taxon>Ecdysozoa</taxon>
        <taxon>Arthropoda</taxon>
        <taxon>Hexapoda</taxon>
        <taxon>Insecta</taxon>
        <taxon>Pterygota</taxon>
        <taxon>Neoptera</taxon>
        <taxon>Endopterygota</taxon>
        <taxon>Hymenoptera</taxon>
        <taxon>Apocrita</taxon>
        <taxon>Aculeata</taxon>
        <taxon>Apoidea</taxon>
        <taxon>Anthophila</taxon>
        <taxon>Apidae</taxon>
        <taxon>Apis</taxon>
    </lineage>
</organism>
<dbReference type="PANTHER" id="PTHR45890:SF1">
    <property type="entry name" value="AARF DOMAIN CONTAINING KINASE 2"/>
    <property type="match status" value="1"/>
</dbReference>
<proteinExistence type="predicted"/>
<evidence type="ECO:0000313" key="1">
    <source>
        <dbReference type="EnsemblMetazoa" id="XP_026296396"/>
    </source>
</evidence>
<dbReference type="PANTHER" id="PTHR45890">
    <property type="entry name" value="AARF DOMAIN CONTAINING KINASE 2 (PREDICTED)"/>
    <property type="match status" value="1"/>
</dbReference>
<dbReference type="EnsemblMetazoa" id="XM_026440611">
    <property type="protein sequence ID" value="XP_026296396"/>
    <property type="gene ID" value="LOC113218763"/>
</dbReference>
<dbReference type="Proteomes" id="UP000005203">
    <property type="component" value="Linkage group LG5"/>
</dbReference>
<keyword evidence="2" id="KW-1185">Reference proteome</keyword>
<reference evidence="3" key="2">
    <citation type="submission" date="2025-04" db="UniProtKB">
        <authorList>
            <consortium name="RefSeq"/>
        </authorList>
    </citation>
    <scope>IDENTIFICATION</scope>
    <source>
        <strain evidence="3">DH4</strain>
        <tissue evidence="3">Whole body</tissue>
    </source>
</reference>
<protein>
    <submittedName>
        <fullName evidence="3">Uncharacterized aarF domain-containing protein kinase 2-like</fullName>
    </submittedName>
</protein>
<accession>A0A7M7L3B1</accession>
<evidence type="ECO:0000313" key="3">
    <source>
        <dbReference type="RefSeq" id="XP_026296396.1"/>
    </source>
</evidence>
<dbReference type="RefSeq" id="XP_026296396.1">
    <property type="nucleotide sequence ID" value="XM_026440611.1"/>
</dbReference>
<dbReference type="KEGG" id="ame:113218763"/>
<reference evidence="1" key="1">
    <citation type="submission" date="2021-01" db="UniProtKB">
        <authorList>
            <consortium name="EnsemblMetazoa"/>
        </authorList>
    </citation>
    <scope>IDENTIFICATION</scope>
    <source>
        <strain evidence="1">DH4</strain>
    </source>
</reference>
<name>A0A7M7L3B1_APIME</name>
<gene>
    <name evidence="3" type="primary">LOC113218763</name>
</gene>
<dbReference type="GeneID" id="113218763"/>
<dbReference type="InterPro" id="IPR052402">
    <property type="entry name" value="ADCK_kinase"/>
</dbReference>